<evidence type="ECO:0000313" key="3">
    <source>
        <dbReference type="Proteomes" id="UP000053558"/>
    </source>
</evidence>
<gene>
    <name evidence="2" type="ORF">CONPUDRAFT_169186</name>
</gene>
<proteinExistence type="predicted"/>
<feature type="domain" description="SDH C-terminal" evidence="1">
    <location>
        <begin position="92"/>
        <end position="122"/>
    </location>
</feature>
<sequence>MTSYATAALVLDLKREKTLIWNKEGSKIMKISYGILRFGGITVNVKLREAIYPHSPFVNNVMTGQMAYKPAETPLLALARSVAPQSWATVSGVEVLLAQGYEQFERWTGRKAPKGVVQRAVLEMYNASN</sequence>
<dbReference type="Pfam" id="PF18317">
    <property type="entry name" value="SDH_C"/>
    <property type="match status" value="1"/>
</dbReference>
<reference evidence="3" key="1">
    <citation type="journal article" date="2012" name="Science">
        <title>The Paleozoic origin of enzymatic lignin decomposition reconstructed from 31 fungal genomes.</title>
        <authorList>
            <person name="Floudas D."/>
            <person name="Binder M."/>
            <person name="Riley R."/>
            <person name="Barry K."/>
            <person name="Blanchette R.A."/>
            <person name="Henrissat B."/>
            <person name="Martinez A.T."/>
            <person name="Otillar R."/>
            <person name="Spatafora J.W."/>
            <person name="Yadav J.S."/>
            <person name="Aerts A."/>
            <person name="Benoit I."/>
            <person name="Boyd A."/>
            <person name="Carlson A."/>
            <person name="Copeland A."/>
            <person name="Coutinho P.M."/>
            <person name="de Vries R.P."/>
            <person name="Ferreira P."/>
            <person name="Findley K."/>
            <person name="Foster B."/>
            <person name="Gaskell J."/>
            <person name="Glotzer D."/>
            <person name="Gorecki P."/>
            <person name="Heitman J."/>
            <person name="Hesse C."/>
            <person name="Hori C."/>
            <person name="Igarashi K."/>
            <person name="Jurgens J.A."/>
            <person name="Kallen N."/>
            <person name="Kersten P."/>
            <person name="Kohler A."/>
            <person name="Kuees U."/>
            <person name="Kumar T.K.A."/>
            <person name="Kuo A."/>
            <person name="LaButti K."/>
            <person name="Larrondo L.F."/>
            <person name="Lindquist E."/>
            <person name="Ling A."/>
            <person name="Lombard V."/>
            <person name="Lucas S."/>
            <person name="Lundell T."/>
            <person name="Martin R."/>
            <person name="McLaughlin D.J."/>
            <person name="Morgenstern I."/>
            <person name="Morin E."/>
            <person name="Murat C."/>
            <person name="Nagy L.G."/>
            <person name="Nolan M."/>
            <person name="Ohm R.A."/>
            <person name="Patyshakuliyeva A."/>
            <person name="Rokas A."/>
            <person name="Ruiz-Duenas F.J."/>
            <person name="Sabat G."/>
            <person name="Salamov A."/>
            <person name="Samejima M."/>
            <person name="Schmutz J."/>
            <person name="Slot J.C."/>
            <person name="St John F."/>
            <person name="Stenlid J."/>
            <person name="Sun H."/>
            <person name="Sun S."/>
            <person name="Syed K."/>
            <person name="Tsang A."/>
            <person name="Wiebenga A."/>
            <person name="Young D."/>
            <person name="Pisabarro A."/>
            <person name="Eastwood D.C."/>
            <person name="Martin F."/>
            <person name="Cullen D."/>
            <person name="Grigoriev I.V."/>
            <person name="Hibbett D.S."/>
        </authorList>
    </citation>
    <scope>NUCLEOTIDE SEQUENCE [LARGE SCALE GENOMIC DNA]</scope>
    <source>
        <strain evidence="3">RWD-64-598 SS2</strain>
    </source>
</reference>
<dbReference type="Gene3D" id="3.40.50.720">
    <property type="entry name" value="NAD(P)-binding Rossmann-like Domain"/>
    <property type="match status" value="1"/>
</dbReference>
<dbReference type="RefSeq" id="XP_007773945.1">
    <property type="nucleotide sequence ID" value="XM_007775755.1"/>
</dbReference>
<protein>
    <recommendedName>
        <fullName evidence="1">SDH C-terminal domain-containing protein</fullName>
    </recommendedName>
</protein>
<dbReference type="AlphaFoldDB" id="A0A5M3M9J3"/>
<evidence type="ECO:0000259" key="1">
    <source>
        <dbReference type="Pfam" id="PF18317"/>
    </source>
</evidence>
<organism evidence="2 3">
    <name type="scientific">Coniophora puteana (strain RWD-64-598)</name>
    <name type="common">Brown rot fungus</name>
    <dbReference type="NCBI Taxonomy" id="741705"/>
    <lineage>
        <taxon>Eukaryota</taxon>
        <taxon>Fungi</taxon>
        <taxon>Dikarya</taxon>
        <taxon>Basidiomycota</taxon>
        <taxon>Agaricomycotina</taxon>
        <taxon>Agaricomycetes</taxon>
        <taxon>Agaricomycetidae</taxon>
        <taxon>Boletales</taxon>
        <taxon>Coniophorineae</taxon>
        <taxon>Coniophoraceae</taxon>
        <taxon>Coniophora</taxon>
    </lineage>
</organism>
<dbReference type="Proteomes" id="UP000053558">
    <property type="component" value="Unassembled WGS sequence"/>
</dbReference>
<dbReference type="SUPFAM" id="SSF51735">
    <property type="entry name" value="NAD(P)-binding Rossmann-fold domains"/>
    <property type="match status" value="1"/>
</dbReference>
<evidence type="ECO:0000313" key="2">
    <source>
        <dbReference type="EMBL" id="EIW75952.1"/>
    </source>
</evidence>
<keyword evidence="3" id="KW-1185">Reference proteome</keyword>
<dbReference type="InterPro" id="IPR041121">
    <property type="entry name" value="SDH_C"/>
</dbReference>
<dbReference type="OrthoDB" id="2643056at2759"/>
<accession>A0A5M3M9J3</accession>
<dbReference type="InterPro" id="IPR036291">
    <property type="entry name" value="NAD(P)-bd_dom_sf"/>
</dbReference>
<name>A0A5M3M9J3_CONPW</name>
<dbReference type="GeneID" id="19206170"/>
<dbReference type="EMBL" id="JH711587">
    <property type="protein sequence ID" value="EIW75952.1"/>
    <property type="molecule type" value="Genomic_DNA"/>
</dbReference>
<dbReference type="KEGG" id="cput:CONPUDRAFT_169186"/>
<comment type="caution">
    <text evidence="2">The sequence shown here is derived from an EMBL/GenBank/DDBJ whole genome shotgun (WGS) entry which is preliminary data.</text>
</comment>